<dbReference type="FunFam" id="3.30.200.20:FF:000115">
    <property type="entry name" value="Wee1-like kinase 2"/>
    <property type="match status" value="1"/>
</dbReference>
<feature type="region of interest" description="Disordered" evidence="13">
    <location>
        <begin position="50"/>
        <end position="77"/>
    </location>
</feature>
<dbReference type="InterPro" id="IPR050339">
    <property type="entry name" value="CC_SR_Kinase"/>
</dbReference>
<feature type="region of interest" description="Disordered" evidence="13">
    <location>
        <begin position="159"/>
        <end position="196"/>
    </location>
</feature>
<comment type="similarity">
    <text evidence="10">Belongs to the protein kinase superfamily. Ser/Thr protein kinase family. GCN2 subfamily.</text>
</comment>
<organism evidence="15 16">
    <name type="scientific">Parnassius apollo</name>
    <name type="common">Apollo butterfly</name>
    <name type="synonym">Papilio apollo</name>
    <dbReference type="NCBI Taxonomy" id="110799"/>
    <lineage>
        <taxon>Eukaryota</taxon>
        <taxon>Metazoa</taxon>
        <taxon>Ecdysozoa</taxon>
        <taxon>Arthropoda</taxon>
        <taxon>Hexapoda</taxon>
        <taxon>Insecta</taxon>
        <taxon>Pterygota</taxon>
        <taxon>Neoptera</taxon>
        <taxon>Endopterygota</taxon>
        <taxon>Lepidoptera</taxon>
        <taxon>Glossata</taxon>
        <taxon>Ditrysia</taxon>
        <taxon>Papilionoidea</taxon>
        <taxon>Papilionidae</taxon>
        <taxon>Parnassiinae</taxon>
        <taxon>Parnassini</taxon>
        <taxon>Parnassius</taxon>
        <taxon>Parnassius</taxon>
    </lineage>
</organism>
<keyword evidence="6 11" id="KW-0067">ATP-binding</keyword>
<feature type="region of interest" description="Disordered" evidence="13">
    <location>
        <begin position="91"/>
        <end position="147"/>
    </location>
</feature>
<keyword evidence="8 11" id="KW-0829">Tyrosine-protein kinase</keyword>
<dbReference type="InterPro" id="IPR008271">
    <property type="entry name" value="Ser/Thr_kinase_AS"/>
</dbReference>
<evidence type="ECO:0000256" key="8">
    <source>
        <dbReference type="ARBA" id="ARBA00023137"/>
    </source>
</evidence>
<evidence type="ECO:0000256" key="11">
    <source>
        <dbReference type="PIRNR" id="PIRNR037281"/>
    </source>
</evidence>
<gene>
    <name evidence="15" type="ORF">PAPOLLO_LOCUS3813</name>
</gene>
<dbReference type="GO" id="GO:0046872">
    <property type="term" value="F:metal ion binding"/>
    <property type="evidence" value="ECO:0007669"/>
    <property type="project" value="UniProtKB-KW"/>
</dbReference>
<dbReference type="AlphaFoldDB" id="A0A8S3WAX0"/>
<evidence type="ECO:0000256" key="12">
    <source>
        <dbReference type="PROSITE-ProRule" id="PRU10141"/>
    </source>
</evidence>
<evidence type="ECO:0000256" key="1">
    <source>
        <dbReference type="ARBA" id="ARBA00004123"/>
    </source>
</evidence>
<dbReference type="Proteomes" id="UP000691718">
    <property type="component" value="Unassembled WGS sequence"/>
</dbReference>
<dbReference type="EMBL" id="CAJQZP010000220">
    <property type="protein sequence ID" value="CAG4948591.1"/>
    <property type="molecule type" value="Genomic_DNA"/>
</dbReference>
<dbReference type="InterPro" id="IPR017164">
    <property type="entry name" value="Wee1-like_protein_kinase"/>
</dbReference>
<feature type="region of interest" description="Disordered" evidence="13">
    <location>
        <begin position="462"/>
        <end position="489"/>
    </location>
</feature>
<keyword evidence="16" id="KW-1185">Reference proteome</keyword>
<feature type="compositionally biased region" description="Low complexity" evidence="13">
    <location>
        <begin position="112"/>
        <end position="128"/>
    </location>
</feature>
<dbReference type="PROSITE" id="PS00107">
    <property type="entry name" value="PROTEIN_KINASE_ATP"/>
    <property type="match status" value="1"/>
</dbReference>
<proteinExistence type="inferred from homology"/>
<evidence type="ECO:0000256" key="3">
    <source>
        <dbReference type="ARBA" id="ARBA00022723"/>
    </source>
</evidence>
<dbReference type="GO" id="GO:0005737">
    <property type="term" value="C:cytoplasm"/>
    <property type="evidence" value="ECO:0007669"/>
    <property type="project" value="TreeGrafter"/>
</dbReference>
<evidence type="ECO:0000313" key="16">
    <source>
        <dbReference type="Proteomes" id="UP000691718"/>
    </source>
</evidence>
<dbReference type="EC" id="2.7.10.2" evidence="11"/>
<evidence type="ECO:0000256" key="7">
    <source>
        <dbReference type="ARBA" id="ARBA00022842"/>
    </source>
</evidence>
<evidence type="ECO:0000256" key="9">
    <source>
        <dbReference type="ARBA" id="ARBA00023242"/>
    </source>
</evidence>
<evidence type="ECO:0000256" key="2">
    <source>
        <dbReference type="ARBA" id="ARBA00022679"/>
    </source>
</evidence>
<evidence type="ECO:0000256" key="5">
    <source>
        <dbReference type="ARBA" id="ARBA00022777"/>
    </source>
</evidence>
<dbReference type="GO" id="GO:0005524">
    <property type="term" value="F:ATP binding"/>
    <property type="evidence" value="ECO:0007669"/>
    <property type="project" value="UniProtKB-UniRule"/>
</dbReference>
<dbReference type="Pfam" id="PF00069">
    <property type="entry name" value="Pkinase"/>
    <property type="match status" value="1"/>
</dbReference>
<evidence type="ECO:0000256" key="10">
    <source>
        <dbReference type="ARBA" id="ARBA00037982"/>
    </source>
</evidence>
<dbReference type="GO" id="GO:0004715">
    <property type="term" value="F:non-membrane spanning protein tyrosine kinase activity"/>
    <property type="evidence" value="ECO:0007669"/>
    <property type="project" value="UniProtKB-EC"/>
</dbReference>
<accession>A0A8S3WAX0</accession>
<evidence type="ECO:0000256" key="4">
    <source>
        <dbReference type="ARBA" id="ARBA00022741"/>
    </source>
</evidence>
<comment type="caution">
    <text evidence="15">The sequence shown here is derived from an EMBL/GenBank/DDBJ whole genome shotgun (WGS) entry which is preliminary data.</text>
</comment>
<keyword evidence="9 11" id="KW-0539">Nucleus</keyword>
<dbReference type="PROSITE" id="PS00108">
    <property type="entry name" value="PROTEIN_KINASE_ST"/>
    <property type="match status" value="1"/>
</dbReference>
<evidence type="ECO:0000259" key="14">
    <source>
        <dbReference type="PROSITE" id="PS50011"/>
    </source>
</evidence>
<feature type="domain" description="Protein kinase" evidence="14">
    <location>
        <begin position="210"/>
        <end position="478"/>
    </location>
</feature>
<dbReference type="GO" id="GO:0005634">
    <property type="term" value="C:nucleus"/>
    <property type="evidence" value="ECO:0007669"/>
    <property type="project" value="UniProtKB-SubCell"/>
</dbReference>
<reference evidence="15" key="1">
    <citation type="submission" date="2021-04" db="EMBL/GenBank/DDBJ databases">
        <authorList>
            <person name="Tunstrom K."/>
        </authorList>
    </citation>
    <scope>NUCLEOTIDE SEQUENCE</scope>
</reference>
<feature type="binding site" evidence="12">
    <location>
        <position position="239"/>
    </location>
    <ligand>
        <name>ATP</name>
        <dbReference type="ChEBI" id="CHEBI:30616"/>
    </ligand>
</feature>
<keyword evidence="3 11" id="KW-0479">Metal-binding</keyword>
<dbReference type="PROSITE" id="PS50011">
    <property type="entry name" value="PROTEIN_KINASE_DOM"/>
    <property type="match status" value="1"/>
</dbReference>
<dbReference type="PANTHER" id="PTHR11042:SF185">
    <property type="entry name" value="WEE1-LIKE PROTEIN KINASE"/>
    <property type="match status" value="1"/>
</dbReference>
<name>A0A8S3WAX0_PARAO</name>
<keyword evidence="4 11" id="KW-0547">Nucleotide-binding</keyword>
<comment type="subcellular location">
    <subcellularLocation>
        <location evidence="1 11">Nucleus</location>
    </subcellularLocation>
</comment>
<keyword evidence="2 11" id="KW-0808">Transferase</keyword>
<comment type="catalytic activity">
    <reaction evidence="11">
        <text>L-tyrosyl-[protein] + ATP = O-phospho-L-tyrosyl-[protein] + ADP + H(+)</text>
        <dbReference type="Rhea" id="RHEA:10596"/>
        <dbReference type="Rhea" id="RHEA-COMP:10136"/>
        <dbReference type="Rhea" id="RHEA-COMP:20101"/>
        <dbReference type="ChEBI" id="CHEBI:15378"/>
        <dbReference type="ChEBI" id="CHEBI:30616"/>
        <dbReference type="ChEBI" id="CHEBI:46858"/>
        <dbReference type="ChEBI" id="CHEBI:61978"/>
        <dbReference type="ChEBI" id="CHEBI:456216"/>
        <dbReference type="EC" id="2.7.10.2"/>
    </reaction>
</comment>
<dbReference type="PIRSF" id="PIRSF037281">
    <property type="entry name" value="Wee1-like_protein_kinase"/>
    <property type="match status" value="1"/>
</dbReference>
<keyword evidence="5 11" id="KW-0418">Kinase</keyword>
<dbReference type="OrthoDB" id="5337378at2759"/>
<dbReference type="PANTHER" id="PTHR11042">
    <property type="entry name" value="EUKARYOTIC TRANSLATION INITIATION FACTOR 2-ALPHA KINASE EIF2-ALPHA KINASE -RELATED"/>
    <property type="match status" value="1"/>
</dbReference>
<evidence type="ECO:0000256" key="13">
    <source>
        <dbReference type="SAM" id="MobiDB-lite"/>
    </source>
</evidence>
<keyword evidence="7" id="KW-0460">Magnesium</keyword>
<sequence>MSEWYRMKNGYNNKHNSSELSVETSCEMSESFNIFSDNLSPIPGSIVPRKLDFSSMDDDDGLRDASPAPVSHSPPYKRVRALRLFDSPHTPKTLLEKCSTPSHPPPRSRLFPPKVSVTSSTGVPSGSSHHLHPPSGDDDSALGSLLPDELDDSRARRPLANINPFTPDGQALNQKKRALSKTPTLWGEPSPEQPAKRLRESNISRYNVEFVELDVVGRGQFGRVTRCVNKLDGCVYALKRSLRPVAGSAAERAALNEVYAHAALGKHPHVVRYYSAWAEDNHMIIQNEYCDGGSLQQLMESGPLPESELLLVLAHIADGLMYIHSLHLVHMDVKPGNVFVCRGQAAAANDSDDGYDDDDSPPRRDARVYKIGDLGHVTCVSSPLVEEGDCRYLPKEVLQEDFTDLTKADIFAFGLTLYEAGGGGPLPKNGQEWHDIRDGKLPDLPNLSREFNDLLKKMVDRDPAQRPSAARLKRHSLLHPAGNKTKSQLRRELAAVRLKNELLSRKLQEAARCIKSLTPNLVANQEPVKFRTRSATRLQKPRVDSKIADIIQSVTSPIRKGRRTERRGKKF</sequence>
<comment type="similarity">
    <text evidence="11">Belongs to the protein kinase superfamily. Ser/Thr protein kinase family. WEE1 subfamily.</text>
</comment>
<dbReference type="InterPro" id="IPR017441">
    <property type="entry name" value="Protein_kinase_ATP_BS"/>
</dbReference>
<protein>
    <recommendedName>
        <fullName evidence="11">Wee1-like protein kinase</fullName>
        <ecNumber evidence="11">2.7.10.2</ecNumber>
    </recommendedName>
</protein>
<evidence type="ECO:0000256" key="6">
    <source>
        <dbReference type="ARBA" id="ARBA00022840"/>
    </source>
</evidence>
<dbReference type="SMART" id="SM00220">
    <property type="entry name" value="S_TKc"/>
    <property type="match status" value="1"/>
</dbReference>
<evidence type="ECO:0000313" key="15">
    <source>
        <dbReference type="EMBL" id="CAG4948591.1"/>
    </source>
</evidence>
<dbReference type="InterPro" id="IPR000719">
    <property type="entry name" value="Prot_kinase_dom"/>
</dbReference>